<name>A0A1E1KNA1_9HELO</name>
<dbReference type="GO" id="GO:0008270">
    <property type="term" value="F:zinc ion binding"/>
    <property type="evidence" value="ECO:0007669"/>
    <property type="project" value="UniProtKB-KW"/>
</dbReference>
<dbReference type="InterPro" id="IPR013083">
    <property type="entry name" value="Znf_RING/FYVE/PHD"/>
</dbReference>
<feature type="domain" description="RING-type" evidence="9">
    <location>
        <begin position="254"/>
        <end position="291"/>
    </location>
</feature>
<gene>
    <name evidence="10" type="ORF">RAG0_07845</name>
</gene>
<evidence type="ECO:0000256" key="1">
    <source>
        <dbReference type="ARBA" id="ARBA00000900"/>
    </source>
</evidence>
<keyword evidence="7" id="KW-0862">Zinc</keyword>
<evidence type="ECO:0000256" key="3">
    <source>
        <dbReference type="ARBA" id="ARBA00022679"/>
    </source>
</evidence>
<evidence type="ECO:0000313" key="10">
    <source>
        <dbReference type="EMBL" id="CZS99487.1"/>
    </source>
</evidence>
<dbReference type="AlphaFoldDB" id="A0A1E1KNA1"/>
<dbReference type="InterPro" id="IPR045191">
    <property type="entry name" value="MBR1/2-like"/>
</dbReference>
<evidence type="ECO:0000256" key="4">
    <source>
        <dbReference type="ARBA" id="ARBA00022723"/>
    </source>
</evidence>
<dbReference type="PANTHER" id="PTHR22937:SF65">
    <property type="entry name" value="E3 UBIQUITIN-PROTEIN LIGASE ARK2C"/>
    <property type="match status" value="1"/>
</dbReference>
<evidence type="ECO:0000256" key="2">
    <source>
        <dbReference type="ARBA" id="ARBA00012483"/>
    </source>
</evidence>
<evidence type="ECO:0000259" key="9">
    <source>
        <dbReference type="PROSITE" id="PS50089"/>
    </source>
</evidence>
<comment type="catalytic activity">
    <reaction evidence="1">
        <text>S-ubiquitinyl-[E2 ubiquitin-conjugating enzyme]-L-cysteine + [acceptor protein]-L-lysine = [E2 ubiquitin-conjugating enzyme]-L-cysteine + N(6)-ubiquitinyl-[acceptor protein]-L-lysine.</text>
        <dbReference type="EC" id="2.3.2.27"/>
    </reaction>
</comment>
<dbReference type="PROSITE" id="PS50089">
    <property type="entry name" value="ZF_RING_2"/>
    <property type="match status" value="1"/>
</dbReference>
<keyword evidence="11" id="KW-1185">Reference proteome</keyword>
<evidence type="ECO:0000256" key="6">
    <source>
        <dbReference type="ARBA" id="ARBA00022786"/>
    </source>
</evidence>
<protein>
    <recommendedName>
        <fullName evidence="2">RING-type E3 ubiquitin transferase</fullName>
        <ecNumber evidence="2">2.3.2.27</ecNumber>
    </recommendedName>
</protein>
<dbReference type="PANTHER" id="PTHR22937">
    <property type="entry name" value="E3 UBIQUITIN-PROTEIN LIGASE RNF165"/>
    <property type="match status" value="1"/>
</dbReference>
<dbReference type="GO" id="GO:0061630">
    <property type="term" value="F:ubiquitin protein ligase activity"/>
    <property type="evidence" value="ECO:0007669"/>
    <property type="project" value="UniProtKB-EC"/>
</dbReference>
<organism evidence="10 11">
    <name type="scientific">Rhynchosporium agropyri</name>
    <dbReference type="NCBI Taxonomy" id="914238"/>
    <lineage>
        <taxon>Eukaryota</taxon>
        <taxon>Fungi</taxon>
        <taxon>Dikarya</taxon>
        <taxon>Ascomycota</taxon>
        <taxon>Pezizomycotina</taxon>
        <taxon>Leotiomycetes</taxon>
        <taxon>Helotiales</taxon>
        <taxon>Ploettnerulaceae</taxon>
        <taxon>Rhynchosporium</taxon>
    </lineage>
</organism>
<proteinExistence type="predicted"/>
<dbReference type="InterPro" id="IPR001841">
    <property type="entry name" value="Znf_RING"/>
</dbReference>
<dbReference type="EC" id="2.3.2.27" evidence="2"/>
<evidence type="ECO:0000313" key="11">
    <source>
        <dbReference type="Proteomes" id="UP000178912"/>
    </source>
</evidence>
<keyword evidence="3" id="KW-0808">Transferase</keyword>
<reference evidence="11" key="1">
    <citation type="submission" date="2016-03" db="EMBL/GenBank/DDBJ databases">
        <authorList>
            <person name="Guldener U."/>
        </authorList>
    </citation>
    <scope>NUCLEOTIDE SEQUENCE [LARGE SCALE GENOMIC DNA]</scope>
    <source>
        <strain evidence="11">04CH-RAC-A.6.1</strain>
    </source>
</reference>
<sequence>MRKHSTFTTSANFTSYAAHRSVNICEWLSRTSQSQNACSDIALGNDTILFVVTTSHRFDVEDVSNGKRALQFIKPVPANDIILCLATDAHPPEPSFELVSSETGEFRDILLGDRDVMFILTTEAPIQVQKFTAGNESILFIGQLPRLAIERLATQFELKFTSNECGIYSSRFHPDFDTFISMRNRLWYLAGALESLSVQRQLNSYEALQNQPGYALGDALGVAGRPPASANTIQALRKEKKEVAAPGNLDEEVCSVCLAALEVTKLPCGHYFHFVCIKPWLETVDSCPQCRSSVDPTSRSS</sequence>
<dbReference type="EMBL" id="FJUX01000041">
    <property type="protein sequence ID" value="CZS99487.1"/>
    <property type="molecule type" value="Genomic_DNA"/>
</dbReference>
<dbReference type="Gene3D" id="3.30.40.10">
    <property type="entry name" value="Zinc/RING finger domain, C3HC4 (zinc finger)"/>
    <property type="match status" value="1"/>
</dbReference>
<evidence type="ECO:0000256" key="5">
    <source>
        <dbReference type="ARBA" id="ARBA00022771"/>
    </source>
</evidence>
<evidence type="ECO:0000256" key="8">
    <source>
        <dbReference type="PROSITE-ProRule" id="PRU00175"/>
    </source>
</evidence>
<keyword evidence="6" id="KW-0833">Ubl conjugation pathway</keyword>
<keyword evidence="5 8" id="KW-0863">Zinc-finger</keyword>
<accession>A0A1E1KNA1</accession>
<dbReference type="OrthoDB" id="8062037at2759"/>
<dbReference type="SMART" id="SM00184">
    <property type="entry name" value="RING"/>
    <property type="match status" value="1"/>
</dbReference>
<evidence type="ECO:0000256" key="7">
    <source>
        <dbReference type="ARBA" id="ARBA00022833"/>
    </source>
</evidence>
<dbReference type="Pfam" id="PF13639">
    <property type="entry name" value="zf-RING_2"/>
    <property type="match status" value="1"/>
</dbReference>
<keyword evidence="4" id="KW-0479">Metal-binding</keyword>
<dbReference type="Proteomes" id="UP000178912">
    <property type="component" value="Unassembled WGS sequence"/>
</dbReference>
<dbReference type="SUPFAM" id="SSF57850">
    <property type="entry name" value="RING/U-box"/>
    <property type="match status" value="1"/>
</dbReference>